<reference evidence="1" key="1">
    <citation type="submission" date="2014-09" db="EMBL/GenBank/DDBJ databases">
        <authorList>
            <person name="Magalhaes I.L.F."/>
            <person name="Oliveira U."/>
            <person name="Santos F.R."/>
            <person name="Vidigal T.H.D.A."/>
            <person name="Brescovit A.D."/>
            <person name="Santos A.J."/>
        </authorList>
    </citation>
    <scope>NUCLEOTIDE SEQUENCE</scope>
    <source>
        <tissue evidence="1">Shoot tissue taken approximately 20 cm above the soil surface</tissue>
    </source>
</reference>
<dbReference type="AlphaFoldDB" id="A0A0A8YSA2"/>
<dbReference type="EMBL" id="GBRH01272618">
    <property type="protein sequence ID" value="JAD25277.1"/>
    <property type="molecule type" value="Transcribed_RNA"/>
</dbReference>
<reference evidence="1" key="2">
    <citation type="journal article" date="2015" name="Data Brief">
        <title>Shoot transcriptome of the giant reed, Arundo donax.</title>
        <authorList>
            <person name="Barrero R.A."/>
            <person name="Guerrero F.D."/>
            <person name="Moolhuijzen P."/>
            <person name="Goolsby J.A."/>
            <person name="Tidwell J."/>
            <person name="Bellgard S.E."/>
            <person name="Bellgard M.I."/>
        </authorList>
    </citation>
    <scope>NUCLEOTIDE SEQUENCE</scope>
    <source>
        <tissue evidence="1">Shoot tissue taken approximately 20 cm above the soil surface</tissue>
    </source>
</reference>
<accession>A0A0A8YSA2</accession>
<protein>
    <submittedName>
        <fullName evidence="1">Uncharacterized protein</fullName>
    </submittedName>
</protein>
<proteinExistence type="predicted"/>
<organism evidence="1">
    <name type="scientific">Arundo donax</name>
    <name type="common">Giant reed</name>
    <name type="synonym">Donax arundinaceus</name>
    <dbReference type="NCBI Taxonomy" id="35708"/>
    <lineage>
        <taxon>Eukaryota</taxon>
        <taxon>Viridiplantae</taxon>
        <taxon>Streptophyta</taxon>
        <taxon>Embryophyta</taxon>
        <taxon>Tracheophyta</taxon>
        <taxon>Spermatophyta</taxon>
        <taxon>Magnoliopsida</taxon>
        <taxon>Liliopsida</taxon>
        <taxon>Poales</taxon>
        <taxon>Poaceae</taxon>
        <taxon>PACMAD clade</taxon>
        <taxon>Arundinoideae</taxon>
        <taxon>Arundineae</taxon>
        <taxon>Arundo</taxon>
    </lineage>
</organism>
<name>A0A0A8YSA2_ARUDO</name>
<evidence type="ECO:0000313" key="1">
    <source>
        <dbReference type="EMBL" id="JAD25277.1"/>
    </source>
</evidence>
<sequence length="101" mass="11982">MSNQSIALYTQAVHKLYMYREEDTSVTKHCNYLQKQIRMVLEINRNSTIYDRFYNSLNKLHPDLRMPCLCDEPTSIGETPRMCHADQIQVLHDRMKSDSRT</sequence>